<dbReference type="InterPro" id="IPR029058">
    <property type="entry name" value="AB_hydrolase_fold"/>
</dbReference>
<sequence>MKTLAAVTPLPTVSDIEYAHPEHQPLRLDLYVPDGHGPHPVCLWLHGGAWFLGDRVSSADPFAPELARRGIAIASVDYRLGEAGRFPRNIDDVRAAVRWLRGHGDAYELSTERIGSWGASAGGHLSLMAALSSTGGNPSDRIDAVVDCYGPTDLAARLSRTDMERSVLTDPPETRYLDTTVGQPDLARARAASPLFQNLDGAPPTLIIHGDRDQQMALDQSQRMHQALVAAGCDSQLLILGGTGHGGPQHASTWVLDTIAGFLHQHL</sequence>
<evidence type="ECO:0000313" key="4">
    <source>
        <dbReference type="Proteomes" id="UP000614996"/>
    </source>
</evidence>
<evidence type="ECO:0000256" key="1">
    <source>
        <dbReference type="ARBA" id="ARBA00022801"/>
    </source>
</evidence>
<dbReference type="Proteomes" id="UP000614996">
    <property type="component" value="Unassembled WGS sequence"/>
</dbReference>
<name>A0A8J4EHT7_9ACTN</name>
<dbReference type="GO" id="GO:0016787">
    <property type="term" value="F:hydrolase activity"/>
    <property type="evidence" value="ECO:0007669"/>
    <property type="project" value="UniProtKB-KW"/>
</dbReference>
<comment type="caution">
    <text evidence="3">The sequence shown here is derived from an EMBL/GenBank/DDBJ whole genome shotgun (WGS) entry which is preliminary data.</text>
</comment>
<reference evidence="4" key="1">
    <citation type="journal article" date="2021" name="Int. J. Syst. Evol. Microbiol.">
        <title>Actinocatenispora comari sp. nov., an endophytic actinomycete isolated from aerial parts of Comarum salesowianum.</title>
        <authorList>
            <person name="Oyunbileg N."/>
            <person name="Iizaka Y."/>
            <person name="Hamada M."/>
            <person name="Davaapurev B.O."/>
            <person name="Fukumoto A."/>
            <person name="Tsetseg B."/>
            <person name="Kato F."/>
            <person name="Tamura T."/>
            <person name="Batkhuu J."/>
            <person name="Anzai Y."/>
        </authorList>
    </citation>
    <scope>NUCLEOTIDE SEQUENCE [LARGE SCALE GENOMIC DNA]</scope>
    <source>
        <strain evidence="4">NUM-2625</strain>
    </source>
</reference>
<feature type="domain" description="BD-FAE-like" evidence="2">
    <location>
        <begin position="28"/>
        <end position="228"/>
    </location>
</feature>
<keyword evidence="1" id="KW-0378">Hydrolase</keyword>
<evidence type="ECO:0000313" key="3">
    <source>
        <dbReference type="EMBL" id="GIL25372.1"/>
    </source>
</evidence>
<dbReference type="SUPFAM" id="SSF53474">
    <property type="entry name" value="alpha/beta-Hydrolases"/>
    <property type="match status" value="1"/>
</dbReference>
<dbReference type="PANTHER" id="PTHR48081">
    <property type="entry name" value="AB HYDROLASE SUPERFAMILY PROTEIN C4A8.06C"/>
    <property type="match status" value="1"/>
</dbReference>
<dbReference type="PANTHER" id="PTHR48081:SF13">
    <property type="entry name" value="ALPHA_BETA HYDROLASE"/>
    <property type="match status" value="1"/>
</dbReference>
<gene>
    <name evidence="3" type="ORF">NUM_06270</name>
</gene>
<organism evidence="3 4">
    <name type="scientific">Actinocatenispora comari</name>
    <dbReference type="NCBI Taxonomy" id="2807577"/>
    <lineage>
        <taxon>Bacteria</taxon>
        <taxon>Bacillati</taxon>
        <taxon>Actinomycetota</taxon>
        <taxon>Actinomycetes</taxon>
        <taxon>Micromonosporales</taxon>
        <taxon>Micromonosporaceae</taxon>
        <taxon>Actinocatenispora</taxon>
    </lineage>
</organism>
<dbReference type="EMBL" id="BOPO01000006">
    <property type="protein sequence ID" value="GIL25372.1"/>
    <property type="molecule type" value="Genomic_DNA"/>
</dbReference>
<accession>A0A8J4EHT7</accession>
<dbReference type="InterPro" id="IPR050300">
    <property type="entry name" value="GDXG_lipolytic_enzyme"/>
</dbReference>
<dbReference type="AlphaFoldDB" id="A0A8J4EHT7"/>
<keyword evidence="4" id="KW-1185">Reference proteome</keyword>
<proteinExistence type="predicted"/>
<dbReference type="Gene3D" id="3.40.50.1820">
    <property type="entry name" value="alpha/beta hydrolase"/>
    <property type="match status" value="1"/>
</dbReference>
<protein>
    <submittedName>
        <fullName evidence="3">Lipase</fullName>
    </submittedName>
</protein>
<evidence type="ECO:0000259" key="2">
    <source>
        <dbReference type="Pfam" id="PF20434"/>
    </source>
</evidence>
<dbReference type="InterPro" id="IPR049492">
    <property type="entry name" value="BD-FAE-like_dom"/>
</dbReference>
<dbReference type="Pfam" id="PF20434">
    <property type="entry name" value="BD-FAE"/>
    <property type="match status" value="1"/>
</dbReference>